<evidence type="ECO:0000313" key="1">
    <source>
        <dbReference type="EMBL" id="GMN66723.1"/>
    </source>
</evidence>
<dbReference type="EMBL" id="BTGU01000356">
    <property type="protein sequence ID" value="GMN66723.1"/>
    <property type="molecule type" value="Genomic_DNA"/>
</dbReference>
<sequence length="178" mass="19602">MADVLVEVAILVPISSSAVYPDGRRVPEQSFARYMVQDVFSCGDKGGILAKPPCQRPEPWSGFSLTDSLPFFLSDSVPSSDVFLYFDMLLGNPPQVYEGWRDIVGDCPNQSSVSDAFSESMCIGQMLEQIHCFKHKPLKPLPGQRRSGSGIRPYRGWLHLHSGLACVPGSSLGARRRL</sequence>
<comment type="caution">
    <text evidence="1">The sequence shown here is derived from an EMBL/GenBank/DDBJ whole genome shotgun (WGS) entry which is preliminary data.</text>
</comment>
<organism evidence="1 2">
    <name type="scientific">Ficus carica</name>
    <name type="common">Common fig</name>
    <dbReference type="NCBI Taxonomy" id="3494"/>
    <lineage>
        <taxon>Eukaryota</taxon>
        <taxon>Viridiplantae</taxon>
        <taxon>Streptophyta</taxon>
        <taxon>Embryophyta</taxon>
        <taxon>Tracheophyta</taxon>
        <taxon>Spermatophyta</taxon>
        <taxon>Magnoliopsida</taxon>
        <taxon>eudicotyledons</taxon>
        <taxon>Gunneridae</taxon>
        <taxon>Pentapetalae</taxon>
        <taxon>rosids</taxon>
        <taxon>fabids</taxon>
        <taxon>Rosales</taxon>
        <taxon>Moraceae</taxon>
        <taxon>Ficeae</taxon>
        <taxon>Ficus</taxon>
    </lineage>
</organism>
<evidence type="ECO:0000313" key="2">
    <source>
        <dbReference type="Proteomes" id="UP001187192"/>
    </source>
</evidence>
<protein>
    <submittedName>
        <fullName evidence="1">Uncharacterized protein</fullName>
    </submittedName>
</protein>
<keyword evidence="2" id="KW-1185">Reference proteome</keyword>
<proteinExistence type="predicted"/>
<reference evidence="1" key="1">
    <citation type="submission" date="2023-07" db="EMBL/GenBank/DDBJ databases">
        <title>draft genome sequence of fig (Ficus carica).</title>
        <authorList>
            <person name="Takahashi T."/>
            <person name="Nishimura K."/>
        </authorList>
    </citation>
    <scope>NUCLEOTIDE SEQUENCE</scope>
</reference>
<name>A0AA88J6W0_FICCA</name>
<gene>
    <name evidence="1" type="ORF">TIFTF001_035782</name>
</gene>
<dbReference type="Proteomes" id="UP001187192">
    <property type="component" value="Unassembled WGS sequence"/>
</dbReference>
<accession>A0AA88J6W0</accession>
<dbReference type="AlphaFoldDB" id="A0AA88J6W0"/>